<organism evidence="1 2">
    <name type="scientific">Microscilla marina ATCC 23134</name>
    <dbReference type="NCBI Taxonomy" id="313606"/>
    <lineage>
        <taxon>Bacteria</taxon>
        <taxon>Pseudomonadati</taxon>
        <taxon>Bacteroidota</taxon>
        <taxon>Cytophagia</taxon>
        <taxon>Cytophagales</taxon>
        <taxon>Microscillaceae</taxon>
        <taxon>Microscilla</taxon>
    </lineage>
</organism>
<sequence length="181" mass="19639">MLASCGEVYQGANTLKGEAQVMTASMSTTTNILHKRPNFDGFAVFDLSNAGFAATIMAPKNARVIPHKTNLGVTIYGGKYFKMQLNKIQGTAQENTQAIRALATDKDLNPSFAKLEVDGATGYLKADKNGALSFVHCVGTNGETVVISSGMPYRLSPDKFTAYTRQDVQLMWKSAKTFKLK</sequence>
<dbReference type="Proteomes" id="UP000004095">
    <property type="component" value="Unassembled WGS sequence"/>
</dbReference>
<dbReference type="AlphaFoldDB" id="A1ZLD2"/>
<accession>A1ZLD2</accession>
<evidence type="ECO:0000313" key="2">
    <source>
        <dbReference type="Proteomes" id="UP000004095"/>
    </source>
</evidence>
<name>A1ZLD2_MICM2</name>
<comment type="caution">
    <text evidence="1">The sequence shown here is derived from an EMBL/GenBank/DDBJ whole genome shotgun (WGS) entry which is preliminary data.</text>
</comment>
<evidence type="ECO:0000313" key="1">
    <source>
        <dbReference type="EMBL" id="EAY28686.1"/>
    </source>
</evidence>
<protein>
    <submittedName>
        <fullName evidence="1">Uncharacterized protein</fullName>
    </submittedName>
</protein>
<proteinExistence type="predicted"/>
<keyword evidence="2" id="KW-1185">Reference proteome</keyword>
<gene>
    <name evidence="1" type="ORF">M23134_07784</name>
</gene>
<dbReference type="EMBL" id="AAWS01000014">
    <property type="protein sequence ID" value="EAY28686.1"/>
    <property type="molecule type" value="Genomic_DNA"/>
</dbReference>
<reference evidence="1 2" key="1">
    <citation type="submission" date="2007-01" db="EMBL/GenBank/DDBJ databases">
        <authorList>
            <person name="Haygood M."/>
            <person name="Podell S."/>
            <person name="Anderson C."/>
            <person name="Hopkinson B."/>
            <person name="Roe K."/>
            <person name="Barbeau K."/>
            <person name="Gaasterland T."/>
            <person name="Ferriera S."/>
            <person name="Johnson J."/>
            <person name="Kravitz S."/>
            <person name="Beeson K."/>
            <person name="Sutton G."/>
            <person name="Rogers Y.-H."/>
            <person name="Friedman R."/>
            <person name="Frazier M."/>
            <person name="Venter J.C."/>
        </authorList>
    </citation>
    <scope>NUCLEOTIDE SEQUENCE [LARGE SCALE GENOMIC DNA]</scope>
    <source>
        <strain evidence="1 2">ATCC 23134</strain>
    </source>
</reference>